<dbReference type="PROSITE" id="PS50940">
    <property type="entry name" value="CHIT_BIND_II"/>
    <property type="match status" value="1"/>
</dbReference>
<organism evidence="8">
    <name type="scientific">Hadogenes troglodytes</name>
    <dbReference type="NCBI Taxonomy" id="1577150"/>
    <lineage>
        <taxon>Eukaryota</taxon>
        <taxon>Metazoa</taxon>
        <taxon>Ecdysozoa</taxon>
        <taxon>Arthropoda</taxon>
        <taxon>Chelicerata</taxon>
        <taxon>Arachnida</taxon>
        <taxon>Scorpiones</taxon>
        <taxon>Iurida</taxon>
        <taxon>Scorpionoidea</taxon>
        <taxon>Hemiscorpiidae</taxon>
        <taxon>Hadogenes</taxon>
    </lineage>
</organism>
<reference evidence="8" key="1">
    <citation type="journal article" date="2016" name="J. Proteomics">
        <title>Transcriptomic analysis of the venom glands from the scorpion Hadogenes troglodytes revealed unique and extremely high diversity of the venom peptides.</title>
        <authorList>
            <person name="Zhong J."/>
            <person name="Zeng X.C."/>
            <person name="Zeng X."/>
            <person name="Nie Y."/>
            <person name="Zhang L."/>
            <person name="Wu S."/>
            <person name="Bao A."/>
        </authorList>
    </citation>
    <scope>NUCLEOTIDE SEQUENCE</scope>
</reference>
<name>A0A1B3IJ06_9SCOR</name>
<dbReference type="EMBL" id="KU643085">
    <property type="protein sequence ID" value="AOF40177.1"/>
    <property type="molecule type" value="mRNA"/>
</dbReference>
<evidence type="ECO:0000256" key="2">
    <source>
        <dbReference type="ARBA" id="ARBA00022729"/>
    </source>
</evidence>
<feature type="signal peptide" evidence="6">
    <location>
        <begin position="1"/>
        <end position="20"/>
    </location>
</feature>
<feature type="chain" id="PRO_5008548518" evidence="6">
    <location>
        <begin position="21"/>
        <end position="79"/>
    </location>
</feature>
<evidence type="ECO:0000256" key="3">
    <source>
        <dbReference type="ARBA" id="ARBA00022737"/>
    </source>
</evidence>
<evidence type="ECO:0000313" key="8">
    <source>
        <dbReference type="EMBL" id="AOF40177.1"/>
    </source>
</evidence>
<dbReference type="InterPro" id="IPR002557">
    <property type="entry name" value="Chitin-bd_dom"/>
</dbReference>
<keyword evidence="5" id="KW-0325">Glycoprotein</keyword>
<dbReference type="AlphaFoldDB" id="A0A1B3IJ06"/>
<keyword evidence="4" id="KW-1015">Disulfide bond</keyword>
<evidence type="ECO:0000256" key="6">
    <source>
        <dbReference type="SAM" id="SignalP"/>
    </source>
</evidence>
<keyword evidence="1" id="KW-0147">Chitin-binding</keyword>
<dbReference type="PANTHER" id="PTHR23301">
    <property type="entry name" value="CHITIN BINDING PERITROPHIN-A"/>
    <property type="match status" value="1"/>
</dbReference>
<dbReference type="Pfam" id="PF01607">
    <property type="entry name" value="CBM_14"/>
    <property type="match status" value="1"/>
</dbReference>
<dbReference type="PANTHER" id="PTHR23301:SF0">
    <property type="entry name" value="CHITIN-BINDING TYPE-2 DOMAIN-CONTAINING PROTEIN-RELATED"/>
    <property type="match status" value="1"/>
</dbReference>
<proteinExistence type="evidence at transcript level"/>
<dbReference type="GO" id="GO:0008061">
    <property type="term" value="F:chitin binding"/>
    <property type="evidence" value="ECO:0007669"/>
    <property type="project" value="UniProtKB-KW"/>
</dbReference>
<dbReference type="GO" id="GO:0005576">
    <property type="term" value="C:extracellular region"/>
    <property type="evidence" value="ECO:0007669"/>
    <property type="project" value="InterPro"/>
</dbReference>
<dbReference type="SMART" id="SM00494">
    <property type="entry name" value="ChtBD2"/>
    <property type="match status" value="1"/>
</dbReference>
<evidence type="ECO:0000256" key="4">
    <source>
        <dbReference type="ARBA" id="ARBA00023157"/>
    </source>
</evidence>
<keyword evidence="2 6" id="KW-0732">Signal</keyword>
<sequence length="79" mass="8854">MKTLFILVLLTIAIAAIAGAFECEEEGYFQDPDDCSRYIQCDENNKPSQPMECGPGLHFDDDTKVCDYPDRVECKGSKN</sequence>
<dbReference type="Gene3D" id="2.170.140.10">
    <property type="entry name" value="Chitin binding domain"/>
    <property type="match status" value="1"/>
</dbReference>
<dbReference type="InterPro" id="IPR036508">
    <property type="entry name" value="Chitin-bd_dom_sf"/>
</dbReference>
<dbReference type="InterPro" id="IPR051940">
    <property type="entry name" value="Chitin_bind-dev_reg"/>
</dbReference>
<evidence type="ECO:0000256" key="5">
    <source>
        <dbReference type="ARBA" id="ARBA00023180"/>
    </source>
</evidence>
<dbReference type="SUPFAM" id="SSF57625">
    <property type="entry name" value="Invertebrate chitin-binding proteins"/>
    <property type="match status" value="1"/>
</dbReference>
<evidence type="ECO:0000259" key="7">
    <source>
        <dbReference type="PROSITE" id="PS50940"/>
    </source>
</evidence>
<keyword evidence="3" id="KW-0677">Repeat</keyword>
<evidence type="ECO:0000256" key="1">
    <source>
        <dbReference type="ARBA" id="ARBA00022669"/>
    </source>
</evidence>
<accession>A0A1B3IJ06</accession>
<protein>
    <submittedName>
        <fullName evidence="8">Venom peptide HtC6Tx2</fullName>
    </submittedName>
</protein>
<feature type="domain" description="Chitin-binding type-2" evidence="7">
    <location>
        <begin position="20"/>
        <end position="76"/>
    </location>
</feature>